<gene>
    <name evidence="7" type="ORF">BFW87_22240</name>
</gene>
<feature type="domain" description="Extradiol ring-cleavage dioxygenase class III enzyme subunit B" evidence="6">
    <location>
        <begin position="35"/>
        <end position="246"/>
    </location>
</feature>
<comment type="caution">
    <text evidence="7">The sequence shown here is derived from an EMBL/GenBank/DDBJ whole genome shotgun (WGS) entry which is preliminary data.</text>
</comment>
<proteinExistence type="inferred from homology"/>
<evidence type="ECO:0000256" key="1">
    <source>
        <dbReference type="ARBA" id="ARBA00001947"/>
    </source>
</evidence>
<accession>A0A1T2YCT1</accession>
<dbReference type="GO" id="GO:0008198">
    <property type="term" value="F:ferrous iron binding"/>
    <property type="evidence" value="ECO:0007669"/>
    <property type="project" value="InterPro"/>
</dbReference>
<dbReference type="RefSeq" id="WP_078741862.1">
    <property type="nucleotide sequence ID" value="NZ_MSDF01000031.1"/>
</dbReference>
<sequence length="273" mass="29592">MHAPLPALFVSHGAPTFALDPGLAGARLGQLGRQLPKPKAIVVVSAHWMTNRAVSITAGAAPETIHDFGGFPAQLYELAYPAPGLPALANRIAMLLEQNNWPTRLDAGRGLDHGAWMPLLHLYPQADIPVIQVSMPIWMTTKDALHLGRALAPLRQEGVLIIGSGSLTHNLYEFGSVGVNTDYVQQFCDWTTRRLEERNTQALLAYRAHAPEAVRAHPSEEHFFPLFVALGAAGDAYEMTLIEGGVTYGVLSMDNYLFNSSALPPTTAPRITT</sequence>
<dbReference type="InterPro" id="IPR014436">
    <property type="entry name" value="Extradiol_dOase_DODA"/>
</dbReference>
<dbReference type="GO" id="GO:0008270">
    <property type="term" value="F:zinc ion binding"/>
    <property type="evidence" value="ECO:0007669"/>
    <property type="project" value="InterPro"/>
</dbReference>
<reference evidence="7 8" key="1">
    <citation type="submission" date="2016-12" db="EMBL/GenBank/DDBJ databases">
        <title>Draft genome sequences of seven strains of Pseudomonas fluorescens that produce 4-formylaminooxyvinylglycine.</title>
        <authorList>
            <person name="Okrent R.A."/>
            <person name="Manning V.A."/>
            <person name="Trippe K.M."/>
        </authorList>
    </citation>
    <scope>NUCLEOTIDE SEQUENCE [LARGE SCALE GENOMIC DNA]</scope>
    <source>
        <strain evidence="7 8">P5A</strain>
    </source>
</reference>
<dbReference type="AlphaFoldDB" id="A0A1T2YCT1"/>
<evidence type="ECO:0000313" key="7">
    <source>
        <dbReference type="EMBL" id="OPA89789.1"/>
    </source>
</evidence>
<dbReference type="SUPFAM" id="SSF53213">
    <property type="entry name" value="LigB-like"/>
    <property type="match status" value="1"/>
</dbReference>
<evidence type="ECO:0000259" key="6">
    <source>
        <dbReference type="Pfam" id="PF02900"/>
    </source>
</evidence>
<evidence type="ECO:0000256" key="4">
    <source>
        <dbReference type="ARBA" id="ARBA00022833"/>
    </source>
</evidence>
<dbReference type="PANTHER" id="PTHR30096:SF0">
    <property type="entry name" value="4,5-DOPA DIOXYGENASE EXTRADIOL-LIKE PROTEIN"/>
    <property type="match status" value="1"/>
</dbReference>
<dbReference type="PIRSF" id="PIRSF006157">
    <property type="entry name" value="Doxgns_DODA"/>
    <property type="match status" value="1"/>
</dbReference>
<evidence type="ECO:0000256" key="2">
    <source>
        <dbReference type="ARBA" id="ARBA00007581"/>
    </source>
</evidence>
<keyword evidence="5" id="KW-0560">Oxidoreductase</keyword>
<dbReference type="Pfam" id="PF02900">
    <property type="entry name" value="LigB"/>
    <property type="match status" value="1"/>
</dbReference>
<keyword evidence="7" id="KW-0223">Dioxygenase</keyword>
<dbReference type="Gene3D" id="3.40.830.10">
    <property type="entry name" value="LigB-like"/>
    <property type="match status" value="1"/>
</dbReference>
<keyword evidence="3" id="KW-0479">Metal-binding</keyword>
<protein>
    <submittedName>
        <fullName evidence="7">Dioxygenase</fullName>
    </submittedName>
</protein>
<comment type="cofactor">
    <cofactor evidence="1">
        <name>Zn(2+)</name>
        <dbReference type="ChEBI" id="CHEBI:29105"/>
    </cofactor>
</comment>
<dbReference type="EMBL" id="MSDF01000031">
    <property type="protein sequence ID" value="OPA89789.1"/>
    <property type="molecule type" value="Genomic_DNA"/>
</dbReference>
<dbReference type="CDD" id="cd07363">
    <property type="entry name" value="45_DOPA_Dioxygenase"/>
    <property type="match status" value="1"/>
</dbReference>
<dbReference type="GO" id="GO:0016702">
    <property type="term" value="F:oxidoreductase activity, acting on single donors with incorporation of molecular oxygen, incorporation of two atoms of oxygen"/>
    <property type="evidence" value="ECO:0007669"/>
    <property type="project" value="UniProtKB-ARBA"/>
</dbReference>
<dbReference type="PANTHER" id="PTHR30096">
    <property type="entry name" value="4,5-DOPA DIOXYGENASE EXTRADIOL-LIKE PROTEIN"/>
    <property type="match status" value="1"/>
</dbReference>
<name>A0A1T2YCT1_PSEFL</name>
<dbReference type="Proteomes" id="UP000190965">
    <property type="component" value="Unassembled WGS sequence"/>
</dbReference>
<comment type="similarity">
    <text evidence="2">Belongs to the DODA-type extradiol aromatic ring-opening dioxygenase family.</text>
</comment>
<keyword evidence="4" id="KW-0862">Zinc</keyword>
<evidence type="ECO:0000256" key="3">
    <source>
        <dbReference type="ARBA" id="ARBA00022723"/>
    </source>
</evidence>
<dbReference type="OrthoDB" id="9790889at2"/>
<evidence type="ECO:0000313" key="8">
    <source>
        <dbReference type="Proteomes" id="UP000190965"/>
    </source>
</evidence>
<dbReference type="InterPro" id="IPR004183">
    <property type="entry name" value="Xdiol_dOase_suB"/>
</dbReference>
<organism evidence="7 8">
    <name type="scientific">Pseudomonas fluorescens</name>
    <dbReference type="NCBI Taxonomy" id="294"/>
    <lineage>
        <taxon>Bacteria</taxon>
        <taxon>Pseudomonadati</taxon>
        <taxon>Pseudomonadota</taxon>
        <taxon>Gammaproteobacteria</taxon>
        <taxon>Pseudomonadales</taxon>
        <taxon>Pseudomonadaceae</taxon>
        <taxon>Pseudomonas</taxon>
    </lineage>
</organism>
<evidence type="ECO:0000256" key="5">
    <source>
        <dbReference type="ARBA" id="ARBA00023002"/>
    </source>
</evidence>